<dbReference type="Gene3D" id="2.60.120.620">
    <property type="entry name" value="q2cbj1_9rhob like domain"/>
    <property type="match status" value="1"/>
</dbReference>
<evidence type="ECO:0000256" key="1">
    <source>
        <dbReference type="SAM" id="MobiDB-lite"/>
    </source>
</evidence>
<feature type="region of interest" description="Disordered" evidence="1">
    <location>
        <begin position="210"/>
        <end position="231"/>
    </location>
</feature>
<proteinExistence type="predicted"/>
<evidence type="ECO:0000313" key="3">
    <source>
        <dbReference type="EMBL" id="PNW71519.1"/>
    </source>
</evidence>
<evidence type="ECO:0000259" key="2">
    <source>
        <dbReference type="PROSITE" id="PS51471"/>
    </source>
</evidence>
<keyword evidence="4" id="KW-1185">Reference proteome</keyword>
<dbReference type="InterPro" id="IPR005123">
    <property type="entry name" value="Oxoglu/Fe-dep_dioxygenase_dom"/>
</dbReference>
<feature type="compositionally biased region" description="Low complexity" evidence="1">
    <location>
        <begin position="95"/>
        <end position="118"/>
    </location>
</feature>
<feature type="compositionally biased region" description="Low complexity" evidence="1">
    <location>
        <begin position="306"/>
        <end position="324"/>
    </location>
</feature>
<dbReference type="GeneID" id="66056548"/>
<dbReference type="RefSeq" id="XP_042915567.1">
    <property type="nucleotide sequence ID" value="XM_043070925.1"/>
</dbReference>
<dbReference type="KEGG" id="cre:CHLRE_16g657700v5"/>
<dbReference type="OrthoDB" id="5952526at2759"/>
<dbReference type="EMBL" id="CM008977">
    <property type="protein sequence ID" value="PNW71519.1"/>
    <property type="molecule type" value="Genomic_DNA"/>
</dbReference>
<dbReference type="STRING" id="3055.A0A2K3CTB9"/>
<protein>
    <recommendedName>
        <fullName evidence="2">Fe2OG dioxygenase domain-containing protein</fullName>
    </recommendedName>
</protein>
<dbReference type="InParanoid" id="A0A2K3CTB9"/>
<feature type="domain" description="Fe2OG dioxygenase" evidence="2">
    <location>
        <begin position="470"/>
        <end position="593"/>
    </location>
</feature>
<dbReference type="OMA" id="CAWHVDA"/>
<name>A0A2K3CTB9_CHLRE</name>
<feature type="region of interest" description="Disordered" evidence="1">
    <location>
        <begin position="305"/>
        <end position="334"/>
    </location>
</feature>
<dbReference type="PANTHER" id="PTHR35169">
    <property type="entry name" value="FE2OG DIOXYGENASE DOMAIN-CONTAINING PROTEIN"/>
    <property type="match status" value="1"/>
</dbReference>
<sequence>MAGQLTGANARSCSFLSGGTVLASAVRPGVQATPPAVCRPTPVGLAPIASNGVNFGRGLSSLVCAEASTSGTGSSAQQQPLQRRQGGGRARQARKPGAPRATSTAPSAPSASSSSSSSSAAASASAVPAAAAADAEALLFIGFHPEEMEIIRQQLPAVAPVAAAAPAAVPGGDGGESGEEGLLALVDVTAGMLGMTLREAMVAAAAAGESSSSSGTISSGGGSEGHAPPPSAAAVAAGRVVLLRGPGAQELGAELNDLLTEWGVVPALVAAATAKHESMPLRQVVAALRDAHARYYELLQPVKLRGSNSSSSSSSSTGSSSNGTAAARGQEVDPADAEVLQDVRVVLTAALDAGEVPSIHGDYRRDAAHAAVLDGLLTEAERAELLAWLTAPGHSHSGPPPDDKWEMACVDRVGDNATWGLRPEVLAALRDDPPPPVVALQSRLAALYPEYTMCHMPAHQISDAPGGDDDTDTALSSFVGNAVMHGDPCAWHVDADPTTVPPYSPWVHNFGYYHNRELSRPLFVTVLIYLNDTWPEDNHAETLFLDPETQLGLFVRPAPGRVVLMEQDMPHRISAPSRVAAGPRYSLVWKLVWVPREGGQGPARVQQEREAGYQSLCRPEWGEPVRIGSANRNAGIRAYQPPARA</sequence>
<feature type="region of interest" description="Disordered" evidence="1">
    <location>
        <begin position="69"/>
        <end position="118"/>
    </location>
</feature>
<accession>A0A2K3CTB9</accession>
<dbReference type="Gramene" id="PNW71519">
    <property type="protein sequence ID" value="PNW71519"/>
    <property type="gene ID" value="CHLRE_16g657700v5"/>
</dbReference>
<dbReference type="PROSITE" id="PS51471">
    <property type="entry name" value="FE2OG_OXY"/>
    <property type="match status" value="1"/>
</dbReference>
<gene>
    <name evidence="3" type="ORF">CHLRE_16g657700v5</name>
</gene>
<organism evidence="3 4">
    <name type="scientific">Chlamydomonas reinhardtii</name>
    <name type="common">Chlamydomonas smithii</name>
    <dbReference type="NCBI Taxonomy" id="3055"/>
    <lineage>
        <taxon>Eukaryota</taxon>
        <taxon>Viridiplantae</taxon>
        <taxon>Chlorophyta</taxon>
        <taxon>core chlorophytes</taxon>
        <taxon>Chlorophyceae</taxon>
        <taxon>CS clade</taxon>
        <taxon>Chlamydomonadales</taxon>
        <taxon>Chlamydomonadaceae</taxon>
        <taxon>Chlamydomonas</taxon>
    </lineage>
</organism>
<reference evidence="3 4" key="1">
    <citation type="journal article" date="2007" name="Science">
        <title>The Chlamydomonas genome reveals the evolution of key animal and plant functions.</title>
        <authorList>
            <person name="Merchant S.S."/>
            <person name="Prochnik S.E."/>
            <person name="Vallon O."/>
            <person name="Harris E.H."/>
            <person name="Karpowicz S.J."/>
            <person name="Witman G.B."/>
            <person name="Terry A."/>
            <person name="Salamov A."/>
            <person name="Fritz-Laylin L.K."/>
            <person name="Marechal-Drouard L."/>
            <person name="Marshall W.F."/>
            <person name="Qu L.H."/>
            <person name="Nelson D.R."/>
            <person name="Sanderfoot A.A."/>
            <person name="Spalding M.H."/>
            <person name="Kapitonov V.V."/>
            <person name="Ren Q."/>
            <person name="Ferris P."/>
            <person name="Lindquist E."/>
            <person name="Shapiro H."/>
            <person name="Lucas S.M."/>
            <person name="Grimwood J."/>
            <person name="Schmutz J."/>
            <person name="Cardol P."/>
            <person name="Cerutti H."/>
            <person name="Chanfreau G."/>
            <person name="Chen C.L."/>
            <person name="Cognat V."/>
            <person name="Croft M.T."/>
            <person name="Dent R."/>
            <person name="Dutcher S."/>
            <person name="Fernandez E."/>
            <person name="Fukuzawa H."/>
            <person name="Gonzalez-Ballester D."/>
            <person name="Gonzalez-Halphen D."/>
            <person name="Hallmann A."/>
            <person name="Hanikenne M."/>
            <person name="Hippler M."/>
            <person name="Inwood W."/>
            <person name="Jabbari K."/>
            <person name="Kalanon M."/>
            <person name="Kuras R."/>
            <person name="Lefebvre P.A."/>
            <person name="Lemaire S.D."/>
            <person name="Lobanov A.V."/>
            <person name="Lohr M."/>
            <person name="Manuell A."/>
            <person name="Meier I."/>
            <person name="Mets L."/>
            <person name="Mittag M."/>
            <person name="Mittelmeier T."/>
            <person name="Moroney J.V."/>
            <person name="Moseley J."/>
            <person name="Napoli C."/>
            <person name="Nedelcu A.M."/>
            <person name="Niyogi K."/>
            <person name="Novoselov S.V."/>
            <person name="Paulsen I.T."/>
            <person name="Pazour G."/>
            <person name="Purton S."/>
            <person name="Ral J.P."/>
            <person name="Riano-Pachon D.M."/>
            <person name="Riekhof W."/>
            <person name="Rymarquis L."/>
            <person name="Schroda M."/>
            <person name="Stern D."/>
            <person name="Umen J."/>
            <person name="Willows R."/>
            <person name="Wilson N."/>
            <person name="Zimmer S.L."/>
            <person name="Allmer J."/>
            <person name="Balk J."/>
            <person name="Bisova K."/>
            <person name="Chen C.J."/>
            <person name="Elias M."/>
            <person name="Gendler K."/>
            <person name="Hauser C."/>
            <person name="Lamb M.R."/>
            <person name="Ledford H."/>
            <person name="Long J.C."/>
            <person name="Minagawa J."/>
            <person name="Page M.D."/>
            <person name="Pan J."/>
            <person name="Pootakham W."/>
            <person name="Roje S."/>
            <person name="Rose A."/>
            <person name="Stahlberg E."/>
            <person name="Terauchi A.M."/>
            <person name="Yang P."/>
            <person name="Ball S."/>
            <person name="Bowler C."/>
            <person name="Dieckmann C.L."/>
            <person name="Gladyshev V.N."/>
            <person name="Green P."/>
            <person name="Jorgensen R."/>
            <person name="Mayfield S."/>
            <person name="Mueller-Roeber B."/>
            <person name="Rajamani S."/>
            <person name="Sayre R.T."/>
            <person name="Brokstein P."/>
            <person name="Dubchak I."/>
            <person name="Goodstein D."/>
            <person name="Hornick L."/>
            <person name="Huang Y.W."/>
            <person name="Jhaveri J."/>
            <person name="Luo Y."/>
            <person name="Martinez D."/>
            <person name="Ngau W.C."/>
            <person name="Otillar B."/>
            <person name="Poliakov A."/>
            <person name="Porter A."/>
            <person name="Szajkowski L."/>
            <person name="Werner G."/>
            <person name="Zhou K."/>
            <person name="Grigoriev I.V."/>
            <person name="Rokhsar D.S."/>
            <person name="Grossman A.R."/>
        </authorList>
    </citation>
    <scope>NUCLEOTIDE SEQUENCE [LARGE SCALE GENOMIC DNA]</scope>
    <source>
        <strain evidence="4">CC-503</strain>
    </source>
</reference>
<feature type="compositionally biased region" description="Low complexity" evidence="1">
    <location>
        <begin position="69"/>
        <end position="84"/>
    </location>
</feature>
<evidence type="ECO:0000313" key="4">
    <source>
        <dbReference type="Proteomes" id="UP000006906"/>
    </source>
</evidence>
<dbReference type="Proteomes" id="UP000006906">
    <property type="component" value="Chromosome 16"/>
</dbReference>
<dbReference type="AlphaFoldDB" id="A0A2K3CTB9"/>
<dbReference type="PANTHER" id="PTHR35169:SF1">
    <property type="entry name" value="PROLYL 4-HYDROXYLASE ALPHA SUBUNIT FE(2+) 2OG DIOXYGENASE DOMAIN-CONTAINING PROTEIN"/>
    <property type="match status" value="1"/>
</dbReference>